<dbReference type="Proteomes" id="UP001236748">
    <property type="component" value="Chromosome"/>
</dbReference>
<dbReference type="RefSeq" id="WP_305387666.1">
    <property type="nucleotide sequence ID" value="NZ_CP117450.1"/>
</dbReference>
<accession>A0ABY9FQ37</accession>
<protein>
    <recommendedName>
        <fullName evidence="3">DUF2171 domain-containing protein</fullName>
    </recommendedName>
</protein>
<proteinExistence type="predicted"/>
<organism evidence="1 2">
    <name type="scientific">Pseudomonas lurida</name>
    <dbReference type="NCBI Taxonomy" id="244566"/>
    <lineage>
        <taxon>Bacteria</taxon>
        <taxon>Pseudomonadati</taxon>
        <taxon>Pseudomonadota</taxon>
        <taxon>Gammaproteobacteria</taxon>
        <taxon>Pseudomonadales</taxon>
        <taxon>Pseudomonadaceae</taxon>
        <taxon>Pseudomonas</taxon>
    </lineage>
</organism>
<name>A0ABY9FQ37_9PSED</name>
<sequence>MSHNFKPGDLALIAKADHDENIGRVVELLFSVEDGERYQTPDGVMARNVAGTAIWVVSACSLFHHHPLKGWYVAGWTQKAPCNLLPLRGDFVPVQQKDRELSA</sequence>
<dbReference type="EMBL" id="CP117450">
    <property type="protein sequence ID" value="WLH05409.1"/>
    <property type="molecule type" value="Genomic_DNA"/>
</dbReference>
<evidence type="ECO:0000313" key="2">
    <source>
        <dbReference type="Proteomes" id="UP001236748"/>
    </source>
</evidence>
<gene>
    <name evidence="1" type="ORF">PSH67_21585</name>
</gene>
<evidence type="ECO:0000313" key="1">
    <source>
        <dbReference type="EMBL" id="WLH05409.1"/>
    </source>
</evidence>
<reference evidence="1 2" key="1">
    <citation type="submission" date="2023-02" db="EMBL/GenBank/DDBJ databases">
        <title>Evolution of Hrp T3SS in non-pathogenic Pseudomonas fluorescens.</title>
        <authorList>
            <person name="Liao K."/>
            <person name="Wei H."/>
            <person name="Gu Y."/>
        </authorList>
    </citation>
    <scope>NUCLEOTIDE SEQUENCE [LARGE SCALE GENOMIC DNA]</scope>
    <source>
        <strain evidence="1 2">FP2043</strain>
    </source>
</reference>
<keyword evidence="2" id="KW-1185">Reference proteome</keyword>
<evidence type="ECO:0008006" key="3">
    <source>
        <dbReference type="Google" id="ProtNLM"/>
    </source>
</evidence>